<keyword evidence="6 9" id="KW-0547">Nucleotide-binding</keyword>
<dbReference type="PANTHER" id="PTHR43381:SF5">
    <property type="entry name" value="TR-TYPE G DOMAIN-CONTAINING PROTEIN"/>
    <property type="match status" value="1"/>
</dbReference>
<evidence type="ECO:0000256" key="7">
    <source>
        <dbReference type="ARBA" id="ARBA00022917"/>
    </source>
</evidence>
<sequence length="1001" mass="109492">MAKLRVYELAKDLNMTNKALLNKLKELDIDAKSHMSSLEDSAIKQIKASLFGKSRQKEDLKVRPSVIRRRKKKAGRDPYMESREKPEDSAVSEMEVQKTEDTTDGRETAIDTPDAPPVAAEQKPAEKTSAAVPKSSEVSTPPKTSLTKKKKSEPARIIKPVKKTLPPEPEPVKPTPASEPVDTKTKQKSAAVSEPTPASAVSDDQKASEKKSPPAKEKSLKDDTAQEVPSTVQEKPSTVVTDKEAETTEKKPQKSDVSREAPATPETEEAKASKKKKKKKKSTPAKIVKKADPVVLENIRKTRAEEEKKDMSSERTARPAASNRSGAVATGPDTGAPFIPGEPDPGFRKKDRRKDEGPGDSFDGKRKKRKKKSVVEGEELYRGRGKKKRGKKDNRAKKGGFQKTQITTPKAIKRRIKIDEAIELAELAKRMGIKANEMIAKLMTMGVMATVNQTIDFETATLVAAEFDFEVEKASFEEDVLLQVETDNQDKGRMIKTPPVVTIMGHVDHGKTSLLDVIRKSKITSGEAGGITQHIGAYNVDTPKGGRITFLDTPGHAAFTAMRSRGAKVTDIVILVVAADDGVMPQTIEAINHSKAAGVPVVVAVNKMDKPGADPDRILRELAELDLLAEEWGGDVIFVRVSAKTGEGIDDLLEMVLLQSEVLELKANPDRNASGYVVESRLDTGRGAVATVLVKQGTLRDGDAIVCGLHSGKIRAMIDDLGNRIEEAGPSTPAEIVGLTGVPDAGDEFVAVATDKDAKQIANHRMQKQRAKELAKKSRANLEKMFENLGSEEIKELKLIVKADVQGSIEALNDSLKDLAKEEVDIKIIHSGVGTINESDVGLASVSDAIIIGFNVRPTPQIRKMAKDENVDMRFYDIIYDVINDIKAALDGMMPSTFHEIIIGRAEVRDTFVVPKIGTIAGCHIAEGKVIRGKKVRLLREGVIKCDTQLSSLRRFKDDVKEVEQGYECGIGLAKYNDIKAGDIIECYEVEERKYMPQKEN</sequence>
<dbReference type="PROSITE" id="PS51722">
    <property type="entry name" value="G_TR_2"/>
    <property type="match status" value="1"/>
</dbReference>
<dbReference type="NCBIfam" id="TIGR00231">
    <property type="entry name" value="small_GTP"/>
    <property type="match status" value="1"/>
</dbReference>
<feature type="compositionally biased region" description="Basic residues" evidence="12">
    <location>
        <begin position="383"/>
        <end position="400"/>
    </location>
</feature>
<proteinExistence type="inferred from homology"/>
<keyword evidence="11" id="KW-0175">Coiled coil</keyword>
<dbReference type="InterPro" id="IPR036925">
    <property type="entry name" value="TIF_IF2_dom3_sf"/>
</dbReference>
<dbReference type="EMBL" id="APJX01000007">
    <property type="protein sequence ID" value="EMS78602.1"/>
    <property type="molecule type" value="Genomic_DNA"/>
</dbReference>
<dbReference type="PATRIC" id="fig|1286635.3.peg.3245"/>
<reference evidence="14 15" key="1">
    <citation type="journal article" date="2013" name="Genome Announc.">
        <title>Draft Genome Sequence of Desulfotignum phosphitoxidans DSM 13687 Strain FiPS-3.</title>
        <authorList>
            <person name="Poehlein A."/>
            <person name="Daniel R."/>
            <person name="Simeonova D.D."/>
        </authorList>
    </citation>
    <scope>NUCLEOTIDE SEQUENCE [LARGE SCALE GENOMIC DNA]</scope>
    <source>
        <strain evidence="14 15">DSM 13687</strain>
    </source>
</reference>
<dbReference type="InterPro" id="IPR044145">
    <property type="entry name" value="IF2_II"/>
</dbReference>
<organism evidence="14 15">
    <name type="scientific">Desulfotignum phosphitoxidans DSM 13687</name>
    <dbReference type="NCBI Taxonomy" id="1286635"/>
    <lineage>
        <taxon>Bacteria</taxon>
        <taxon>Pseudomonadati</taxon>
        <taxon>Thermodesulfobacteriota</taxon>
        <taxon>Desulfobacteria</taxon>
        <taxon>Desulfobacterales</taxon>
        <taxon>Desulfobacteraceae</taxon>
        <taxon>Desulfotignum</taxon>
    </lineage>
</organism>
<evidence type="ECO:0000256" key="1">
    <source>
        <dbReference type="ARBA" id="ARBA00004496"/>
    </source>
</evidence>
<comment type="subcellular location">
    <subcellularLocation>
        <location evidence="1 9">Cytoplasm</location>
    </subcellularLocation>
</comment>
<feature type="coiled-coil region" evidence="11">
    <location>
        <begin position="761"/>
        <end position="822"/>
    </location>
</feature>
<dbReference type="SUPFAM" id="SSF52156">
    <property type="entry name" value="Initiation factor IF2/eIF5b, domain 3"/>
    <property type="match status" value="1"/>
</dbReference>
<dbReference type="InterPro" id="IPR053905">
    <property type="entry name" value="EF-G-like_DII"/>
</dbReference>
<feature type="binding site" evidence="9">
    <location>
        <begin position="505"/>
        <end position="512"/>
    </location>
    <ligand>
        <name>GTP</name>
        <dbReference type="ChEBI" id="CHEBI:37565"/>
    </ligand>
</feature>
<evidence type="ECO:0000256" key="8">
    <source>
        <dbReference type="ARBA" id="ARBA00023134"/>
    </source>
</evidence>
<evidence type="ECO:0000256" key="12">
    <source>
        <dbReference type="SAM" id="MobiDB-lite"/>
    </source>
</evidence>
<comment type="function">
    <text evidence="9 10">One of the essential components for the initiation of protein synthesis. Protects formylmethionyl-tRNA from spontaneous hydrolysis and promotes its binding to the 30S ribosomal subunits. Also involved in the hydrolysis of GTP during the formation of the 70S ribosomal complex.</text>
</comment>
<feature type="compositionally biased region" description="Basic and acidic residues" evidence="12">
    <location>
        <begin position="203"/>
        <end position="224"/>
    </location>
</feature>
<dbReference type="Pfam" id="PF03144">
    <property type="entry name" value="GTP_EFTU_D2"/>
    <property type="match status" value="1"/>
</dbReference>
<dbReference type="GO" id="GO:0003743">
    <property type="term" value="F:translation initiation factor activity"/>
    <property type="evidence" value="ECO:0007669"/>
    <property type="project" value="UniProtKB-UniRule"/>
</dbReference>
<dbReference type="InterPro" id="IPR009000">
    <property type="entry name" value="Transl_B-barrel_sf"/>
</dbReference>
<feature type="binding site" evidence="9">
    <location>
        <begin position="552"/>
        <end position="556"/>
    </location>
    <ligand>
        <name>GTP</name>
        <dbReference type="ChEBI" id="CHEBI:37565"/>
    </ligand>
</feature>
<feature type="domain" description="Tr-type G" evidence="13">
    <location>
        <begin position="496"/>
        <end position="666"/>
    </location>
</feature>
<dbReference type="Gene3D" id="2.40.30.10">
    <property type="entry name" value="Translation factors"/>
    <property type="match status" value="2"/>
</dbReference>
<dbReference type="FunFam" id="3.40.50.10050:FF:000001">
    <property type="entry name" value="Translation initiation factor IF-2"/>
    <property type="match status" value="1"/>
</dbReference>
<evidence type="ECO:0000256" key="10">
    <source>
        <dbReference type="RuleBase" id="RU000644"/>
    </source>
</evidence>
<keyword evidence="5 9" id="KW-0396">Initiation factor</keyword>
<dbReference type="GO" id="GO:0003924">
    <property type="term" value="F:GTPase activity"/>
    <property type="evidence" value="ECO:0007669"/>
    <property type="project" value="UniProtKB-UniRule"/>
</dbReference>
<feature type="compositionally biased region" description="Basic and acidic residues" evidence="12">
    <location>
        <begin position="298"/>
        <end position="317"/>
    </location>
</feature>
<dbReference type="InterPro" id="IPR005225">
    <property type="entry name" value="Small_GTP-bd"/>
</dbReference>
<feature type="compositionally biased region" description="Basic residues" evidence="12">
    <location>
        <begin position="273"/>
        <end position="283"/>
    </location>
</feature>
<evidence type="ECO:0000256" key="6">
    <source>
        <dbReference type="ARBA" id="ARBA00022741"/>
    </source>
</evidence>
<evidence type="ECO:0000313" key="14">
    <source>
        <dbReference type="EMBL" id="EMS78602.1"/>
    </source>
</evidence>
<dbReference type="Pfam" id="PF00009">
    <property type="entry name" value="GTP_EFTU"/>
    <property type="match status" value="1"/>
</dbReference>
<dbReference type="SUPFAM" id="SSF50447">
    <property type="entry name" value="Translation proteins"/>
    <property type="match status" value="2"/>
</dbReference>
<keyword evidence="8 9" id="KW-0342">GTP-binding</keyword>
<dbReference type="InterPro" id="IPR027417">
    <property type="entry name" value="P-loop_NTPase"/>
</dbReference>
<gene>
    <name evidence="9 14" type="primary">infB</name>
    <name evidence="14" type="ORF">Dpo_7c00760</name>
</gene>
<evidence type="ECO:0000259" key="13">
    <source>
        <dbReference type="PROSITE" id="PS51722"/>
    </source>
</evidence>
<protein>
    <recommendedName>
        <fullName evidence="3 9">Translation initiation factor IF-2</fullName>
    </recommendedName>
</protein>
<accession>S0G352</accession>
<dbReference type="Proteomes" id="UP000014216">
    <property type="component" value="Unassembled WGS sequence"/>
</dbReference>
<dbReference type="Gene3D" id="1.10.10.2480">
    <property type="match status" value="1"/>
</dbReference>
<feature type="region of interest" description="Disordered" evidence="12">
    <location>
        <begin position="53"/>
        <end position="402"/>
    </location>
</feature>
<dbReference type="CDD" id="cd01887">
    <property type="entry name" value="IF2_eIF5B"/>
    <property type="match status" value="1"/>
</dbReference>
<dbReference type="FunFam" id="2.40.30.10:FF:000008">
    <property type="entry name" value="Translation initiation factor IF-2"/>
    <property type="match status" value="1"/>
</dbReference>
<feature type="compositionally biased region" description="Basic and acidic residues" evidence="12">
    <location>
        <begin position="95"/>
        <end position="109"/>
    </location>
</feature>
<feature type="compositionally biased region" description="Basic and acidic residues" evidence="12">
    <location>
        <begin position="345"/>
        <end position="357"/>
    </location>
</feature>
<feature type="compositionally biased region" description="Basic and acidic residues" evidence="12">
    <location>
        <begin position="373"/>
        <end position="382"/>
    </location>
</feature>
<dbReference type="Pfam" id="PF11987">
    <property type="entry name" value="IF-2"/>
    <property type="match status" value="1"/>
</dbReference>
<dbReference type="AlphaFoldDB" id="S0G352"/>
<evidence type="ECO:0000313" key="15">
    <source>
        <dbReference type="Proteomes" id="UP000014216"/>
    </source>
</evidence>
<comment type="caution">
    <text evidence="9">Lacks conserved residue(s) required for the propagation of feature annotation.</text>
</comment>
<feature type="compositionally biased region" description="Polar residues" evidence="12">
    <location>
        <begin position="227"/>
        <end position="240"/>
    </location>
</feature>
<dbReference type="InterPro" id="IPR015760">
    <property type="entry name" value="TIF_IF2"/>
</dbReference>
<dbReference type="FunFam" id="2.40.30.10:FF:000007">
    <property type="entry name" value="Translation initiation factor IF-2"/>
    <property type="match status" value="1"/>
</dbReference>
<dbReference type="InterPro" id="IPR023115">
    <property type="entry name" value="TIF_IF2_dom3"/>
</dbReference>
<dbReference type="CDD" id="cd03702">
    <property type="entry name" value="IF2_mtIF2_II"/>
    <property type="match status" value="1"/>
</dbReference>
<evidence type="ECO:0000256" key="11">
    <source>
        <dbReference type="SAM" id="Coils"/>
    </source>
</evidence>
<name>S0G352_9BACT</name>
<evidence type="ECO:0000256" key="9">
    <source>
        <dbReference type="HAMAP-Rule" id="MF_00100"/>
    </source>
</evidence>
<evidence type="ECO:0000256" key="2">
    <source>
        <dbReference type="ARBA" id="ARBA00007733"/>
    </source>
</evidence>
<feature type="compositionally biased region" description="Basic and acidic residues" evidence="12">
    <location>
        <begin position="75"/>
        <end position="88"/>
    </location>
</feature>
<dbReference type="Gene3D" id="3.40.50.300">
    <property type="entry name" value="P-loop containing nucleotide triphosphate hydrolases"/>
    <property type="match status" value="1"/>
</dbReference>
<dbReference type="Gene3D" id="3.40.50.10050">
    <property type="entry name" value="Translation initiation factor IF- 2, domain 3"/>
    <property type="match status" value="1"/>
</dbReference>
<comment type="similarity">
    <text evidence="2 9 10">Belongs to the TRAFAC class translation factor GTPase superfamily. Classic translation factor GTPase family. IF-2 subfamily.</text>
</comment>
<dbReference type="PANTHER" id="PTHR43381">
    <property type="entry name" value="TRANSLATION INITIATION FACTOR IF-2-RELATED"/>
    <property type="match status" value="1"/>
</dbReference>
<dbReference type="HAMAP" id="MF_00100_B">
    <property type="entry name" value="IF_2_B"/>
    <property type="match status" value="1"/>
</dbReference>
<dbReference type="GO" id="GO:0005525">
    <property type="term" value="F:GTP binding"/>
    <property type="evidence" value="ECO:0007669"/>
    <property type="project" value="UniProtKB-KW"/>
</dbReference>
<dbReference type="Pfam" id="PF04760">
    <property type="entry name" value="IF2_N"/>
    <property type="match status" value="2"/>
</dbReference>
<dbReference type="GO" id="GO:0005829">
    <property type="term" value="C:cytosol"/>
    <property type="evidence" value="ECO:0007669"/>
    <property type="project" value="TreeGrafter"/>
</dbReference>
<dbReference type="OrthoDB" id="9811804at2"/>
<dbReference type="InterPro" id="IPR004161">
    <property type="entry name" value="EFTu-like_2"/>
</dbReference>
<keyword evidence="7 9" id="KW-0648">Protein biosynthesis</keyword>
<dbReference type="RefSeq" id="WP_006967060.1">
    <property type="nucleotide sequence ID" value="NZ_APJX01000007.1"/>
</dbReference>
<dbReference type="FunFam" id="3.40.50.300:FF:000019">
    <property type="entry name" value="Translation initiation factor IF-2"/>
    <property type="match status" value="1"/>
</dbReference>
<comment type="caution">
    <text evidence="14">The sequence shown here is derived from an EMBL/GenBank/DDBJ whole genome shotgun (WGS) entry which is preliminary data.</text>
</comment>
<keyword evidence="15" id="KW-1185">Reference proteome</keyword>
<feature type="binding site" evidence="9">
    <location>
        <begin position="606"/>
        <end position="609"/>
    </location>
    <ligand>
        <name>GTP</name>
        <dbReference type="ChEBI" id="CHEBI:37565"/>
    </ligand>
</feature>
<dbReference type="NCBIfam" id="TIGR00487">
    <property type="entry name" value="IF-2"/>
    <property type="match status" value="1"/>
</dbReference>
<evidence type="ECO:0000256" key="5">
    <source>
        <dbReference type="ARBA" id="ARBA00022540"/>
    </source>
</evidence>
<evidence type="ECO:0000256" key="4">
    <source>
        <dbReference type="ARBA" id="ARBA00022490"/>
    </source>
</evidence>
<dbReference type="CDD" id="cd03692">
    <property type="entry name" value="mtIF2_IVc"/>
    <property type="match status" value="1"/>
</dbReference>
<dbReference type="SUPFAM" id="SSF52540">
    <property type="entry name" value="P-loop containing nucleoside triphosphate hydrolases"/>
    <property type="match status" value="1"/>
</dbReference>
<keyword evidence="4 9" id="KW-0963">Cytoplasm</keyword>
<feature type="compositionally biased region" description="Basic and acidic residues" evidence="12">
    <location>
        <begin position="241"/>
        <end position="259"/>
    </location>
</feature>
<dbReference type="Pfam" id="PF22042">
    <property type="entry name" value="EF-G_D2"/>
    <property type="match status" value="1"/>
</dbReference>
<dbReference type="InterPro" id="IPR006847">
    <property type="entry name" value="IF2_N"/>
</dbReference>
<evidence type="ECO:0000256" key="3">
    <source>
        <dbReference type="ARBA" id="ARBA00020675"/>
    </source>
</evidence>
<dbReference type="InterPro" id="IPR000178">
    <property type="entry name" value="TF_IF2_bacterial-like"/>
</dbReference>
<dbReference type="InterPro" id="IPR000795">
    <property type="entry name" value="T_Tr_GTP-bd_dom"/>
</dbReference>